<dbReference type="GO" id="GO:0004722">
    <property type="term" value="F:protein serine/threonine phosphatase activity"/>
    <property type="evidence" value="ECO:0007669"/>
    <property type="project" value="InterPro"/>
</dbReference>
<keyword evidence="2" id="KW-0812">Transmembrane</keyword>
<keyword evidence="2" id="KW-0472">Membrane</keyword>
<feature type="compositionally biased region" description="Basic and acidic residues" evidence="1">
    <location>
        <begin position="83"/>
        <end position="94"/>
    </location>
</feature>
<dbReference type="CDD" id="cd00143">
    <property type="entry name" value="PP2Cc"/>
    <property type="match status" value="1"/>
</dbReference>
<dbReference type="SMART" id="SM00332">
    <property type="entry name" value="PP2Cc"/>
    <property type="match status" value="1"/>
</dbReference>
<dbReference type="Gene3D" id="3.60.40.10">
    <property type="entry name" value="PPM-type phosphatase domain"/>
    <property type="match status" value="1"/>
</dbReference>
<feature type="domain" description="PPM-type phosphatase" evidence="3">
    <location>
        <begin position="101"/>
        <end position="329"/>
    </location>
</feature>
<evidence type="ECO:0000313" key="4">
    <source>
        <dbReference type="EMBL" id="SEB71285.1"/>
    </source>
</evidence>
<proteinExistence type="predicted"/>
<evidence type="ECO:0000313" key="5">
    <source>
        <dbReference type="Proteomes" id="UP000183687"/>
    </source>
</evidence>
<evidence type="ECO:0000256" key="2">
    <source>
        <dbReference type="SAM" id="Phobius"/>
    </source>
</evidence>
<dbReference type="PROSITE" id="PS51746">
    <property type="entry name" value="PPM_2"/>
    <property type="match status" value="1"/>
</dbReference>
<dbReference type="Pfam" id="PF13672">
    <property type="entry name" value="PP2C_2"/>
    <property type="match status" value="1"/>
</dbReference>
<feature type="region of interest" description="Disordered" evidence="1">
    <location>
        <begin position="1"/>
        <end position="96"/>
    </location>
</feature>
<reference evidence="4 5" key="1">
    <citation type="submission" date="2016-10" db="EMBL/GenBank/DDBJ databases">
        <authorList>
            <person name="Varghese N."/>
            <person name="Submissions S."/>
        </authorList>
    </citation>
    <scope>NUCLEOTIDE SEQUENCE [LARGE SCALE GENOMIC DNA]</scope>
    <source>
        <strain evidence="4 5">DSM 20586</strain>
    </source>
</reference>
<feature type="region of interest" description="Disordered" evidence="1">
    <location>
        <begin position="444"/>
        <end position="468"/>
    </location>
</feature>
<dbReference type="EMBL" id="FNSH01000001">
    <property type="protein sequence ID" value="SEB71285.1"/>
    <property type="molecule type" value="Genomic_DNA"/>
</dbReference>
<evidence type="ECO:0000256" key="1">
    <source>
        <dbReference type="SAM" id="MobiDB-lite"/>
    </source>
</evidence>
<dbReference type="SMART" id="SM00331">
    <property type="entry name" value="PP2C_SIG"/>
    <property type="match status" value="1"/>
</dbReference>
<dbReference type="PANTHER" id="PTHR47992">
    <property type="entry name" value="PROTEIN PHOSPHATASE"/>
    <property type="match status" value="1"/>
</dbReference>
<dbReference type="NCBIfam" id="NF033484">
    <property type="entry name" value="Stp1_PP2C_phos"/>
    <property type="match status" value="1"/>
</dbReference>
<gene>
    <name evidence="4" type="ORF">SAMN04489746_0928</name>
</gene>
<feature type="compositionally biased region" description="Low complexity" evidence="1">
    <location>
        <begin position="19"/>
        <end position="34"/>
    </location>
</feature>
<name>A0AB38A6S0_9ACTN</name>
<accession>A0AB38A6S0</accession>
<dbReference type="InterPro" id="IPR036457">
    <property type="entry name" value="PPM-type-like_dom_sf"/>
</dbReference>
<sequence>MSDKLNPDITAPFSPIDQAATEENAHPAAATEPTQDAGGALPTAATESKPESRPESKPESKPDATQEEQPRTPVNAPGVQAIDVEKRTHSDTDTGKTLQLSWGARSDVGLLREHNEDSFLVHAPLFCVCDGMGGHAAGEVASAIAVRSIAEHAPAVADDVLLGASVELANTAIVDGVRQGVGKPGMGCTATAAILENNRLAIAHVGDSRLYVLHEGTLVRVTHDHSFVEELVDAGEITADEARTHPSRSVITRALGSDPNMYADHFTLDIEKGDRIIICSDGLSSMVSDSVIEDLAVSSATPQQAADNLVAQALAEGGYDNVTVIVVDVINSGSALFHRHARRRVFITWLIAILTPIMLLTMSAWFVVQNSWYIGTNGTTVAIYQGVNSAPFGYKLSTLSETTSIKVADLPEATQRLLEEGISVSDPETARKTVEDYRDQITKEKDEAASNLDTMKAQDAQTTSKEGD</sequence>
<dbReference type="SUPFAM" id="SSF81606">
    <property type="entry name" value="PP2C-like"/>
    <property type="match status" value="1"/>
</dbReference>
<dbReference type="InterPro" id="IPR015655">
    <property type="entry name" value="PP2C"/>
</dbReference>
<comment type="caution">
    <text evidence="4">The sequence shown here is derived from an EMBL/GenBank/DDBJ whole genome shotgun (WGS) entry which is preliminary data.</text>
</comment>
<dbReference type="InterPro" id="IPR001932">
    <property type="entry name" value="PPM-type_phosphatase-like_dom"/>
</dbReference>
<dbReference type="RefSeq" id="WP_021736151.1">
    <property type="nucleotide sequence ID" value="NZ_FNSH01000001.1"/>
</dbReference>
<feature type="compositionally biased region" description="Polar residues" evidence="1">
    <location>
        <begin position="459"/>
        <end position="468"/>
    </location>
</feature>
<keyword evidence="2" id="KW-1133">Transmembrane helix</keyword>
<dbReference type="Proteomes" id="UP000183687">
    <property type="component" value="Unassembled WGS sequence"/>
</dbReference>
<organism evidence="4 5">
    <name type="scientific">Atopobium minutum</name>
    <dbReference type="NCBI Taxonomy" id="1381"/>
    <lineage>
        <taxon>Bacteria</taxon>
        <taxon>Bacillati</taxon>
        <taxon>Actinomycetota</taxon>
        <taxon>Coriobacteriia</taxon>
        <taxon>Coriobacteriales</taxon>
        <taxon>Atopobiaceae</taxon>
        <taxon>Atopobium</taxon>
    </lineage>
</organism>
<dbReference type="AlphaFoldDB" id="A0AB38A6S0"/>
<feature type="compositionally biased region" description="Basic and acidic residues" evidence="1">
    <location>
        <begin position="48"/>
        <end position="70"/>
    </location>
</feature>
<protein>
    <submittedName>
        <fullName evidence="4">Protein phosphatase</fullName>
    </submittedName>
</protein>
<evidence type="ECO:0000259" key="3">
    <source>
        <dbReference type="PROSITE" id="PS51746"/>
    </source>
</evidence>
<feature type="transmembrane region" description="Helical" evidence="2">
    <location>
        <begin position="346"/>
        <end position="368"/>
    </location>
</feature>